<dbReference type="Gene3D" id="1.10.940.10">
    <property type="entry name" value="NusB-like"/>
    <property type="match status" value="1"/>
</dbReference>
<keyword evidence="4 6" id="KW-0805">Transcription regulation</keyword>
<keyword evidence="2 6" id="KW-0889">Transcription antitermination</keyword>
<evidence type="ECO:0000256" key="4">
    <source>
        <dbReference type="ARBA" id="ARBA00023015"/>
    </source>
</evidence>
<evidence type="ECO:0000256" key="5">
    <source>
        <dbReference type="ARBA" id="ARBA00023163"/>
    </source>
</evidence>
<evidence type="ECO:0000256" key="6">
    <source>
        <dbReference type="HAMAP-Rule" id="MF_00073"/>
    </source>
</evidence>
<protein>
    <recommendedName>
        <fullName evidence="6">Transcription antitermination protein NusB</fullName>
    </recommendedName>
    <alternativeName>
        <fullName evidence="6">Antitermination factor NusB</fullName>
    </alternativeName>
</protein>
<comment type="caution">
    <text evidence="8">The sequence shown here is derived from an EMBL/GenBank/DDBJ whole genome shotgun (WGS) entry which is preliminary data.</text>
</comment>
<reference evidence="8" key="2">
    <citation type="journal article" date="2021" name="PeerJ">
        <title>Extensive microbial diversity within the chicken gut microbiome revealed by metagenomics and culture.</title>
        <authorList>
            <person name="Gilroy R."/>
            <person name="Ravi A."/>
            <person name="Getino M."/>
            <person name="Pursley I."/>
            <person name="Horton D.L."/>
            <person name="Alikhan N.F."/>
            <person name="Baker D."/>
            <person name="Gharbi K."/>
            <person name="Hall N."/>
            <person name="Watson M."/>
            <person name="Adriaenssens E.M."/>
            <person name="Foster-Nyarko E."/>
            <person name="Jarju S."/>
            <person name="Secka A."/>
            <person name="Antonio M."/>
            <person name="Oren A."/>
            <person name="Chaudhuri R.R."/>
            <person name="La Ragione R."/>
            <person name="Hildebrand F."/>
            <person name="Pallen M.J."/>
        </authorList>
    </citation>
    <scope>NUCLEOTIDE SEQUENCE</scope>
    <source>
        <strain evidence="8">7463</strain>
    </source>
</reference>
<sequence>MAEAKLHRPSRGARSLSREFALLGIYEWLVSASDAVTIERTLLSVLSDDGEPIAGASIDAADFERCDKKHFSELLGGVIDHAEELQAIFSKHVDRDIARLSLVERSVLLLGTYELKFHIEIPYRVVINEAVELAKLFGGSDGFRYVNGVLDKVAADVRATEVGAKK</sequence>
<evidence type="ECO:0000256" key="1">
    <source>
        <dbReference type="ARBA" id="ARBA00005952"/>
    </source>
</evidence>
<dbReference type="NCBIfam" id="TIGR01951">
    <property type="entry name" value="nusB"/>
    <property type="match status" value="1"/>
</dbReference>
<comment type="similarity">
    <text evidence="1 6">Belongs to the NusB family.</text>
</comment>
<dbReference type="PANTHER" id="PTHR11078:SF3">
    <property type="entry name" value="ANTITERMINATION NUSB DOMAIN-CONTAINING PROTEIN"/>
    <property type="match status" value="1"/>
</dbReference>
<evidence type="ECO:0000259" key="7">
    <source>
        <dbReference type="Pfam" id="PF01029"/>
    </source>
</evidence>
<comment type="function">
    <text evidence="6">Involved in transcription antitermination. Required for transcription of ribosomal RNA (rRNA) genes. Binds specifically to the boxA antiterminator sequence of the ribosomal RNA (rrn) operons.</text>
</comment>
<dbReference type="PANTHER" id="PTHR11078">
    <property type="entry name" value="N UTILIZATION SUBSTANCE PROTEIN B-RELATED"/>
    <property type="match status" value="1"/>
</dbReference>
<keyword evidence="3 6" id="KW-0694">RNA-binding</keyword>
<dbReference type="InterPro" id="IPR006027">
    <property type="entry name" value="NusB_RsmB_TIM44"/>
</dbReference>
<accession>A0A9D1LGJ1</accession>
<reference evidence="8" key="1">
    <citation type="submission" date="2020-10" db="EMBL/GenBank/DDBJ databases">
        <authorList>
            <person name="Gilroy R."/>
        </authorList>
    </citation>
    <scope>NUCLEOTIDE SEQUENCE</scope>
    <source>
        <strain evidence="8">7463</strain>
    </source>
</reference>
<evidence type="ECO:0000256" key="2">
    <source>
        <dbReference type="ARBA" id="ARBA00022814"/>
    </source>
</evidence>
<name>A0A9D1LGJ1_9BURK</name>
<dbReference type="AlphaFoldDB" id="A0A9D1LGJ1"/>
<evidence type="ECO:0000256" key="3">
    <source>
        <dbReference type="ARBA" id="ARBA00022884"/>
    </source>
</evidence>
<dbReference type="EMBL" id="DVMY01000099">
    <property type="protein sequence ID" value="HIU37872.1"/>
    <property type="molecule type" value="Genomic_DNA"/>
</dbReference>
<evidence type="ECO:0000313" key="9">
    <source>
        <dbReference type="Proteomes" id="UP000824083"/>
    </source>
</evidence>
<dbReference type="InterPro" id="IPR011605">
    <property type="entry name" value="NusB_fam"/>
</dbReference>
<dbReference type="GO" id="GO:0031564">
    <property type="term" value="P:transcription antitermination"/>
    <property type="evidence" value="ECO:0007669"/>
    <property type="project" value="UniProtKB-KW"/>
</dbReference>
<organism evidence="8 9">
    <name type="scientific">Candidatus Aphodousia faecigallinarum</name>
    <dbReference type="NCBI Taxonomy" id="2840677"/>
    <lineage>
        <taxon>Bacteria</taxon>
        <taxon>Pseudomonadati</taxon>
        <taxon>Pseudomonadota</taxon>
        <taxon>Betaproteobacteria</taxon>
        <taxon>Burkholderiales</taxon>
        <taxon>Sutterellaceae</taxon>
        <taxon>Sutterellaceae incertae sedis</taxon>
        <taxon>Candidatus Aphodousia</taxon>
    </lineage>
</organism>
<dbReference type="GO" id="GO:0003723">
    <property type="term" value="F:RNA binding"/>
    <property type="evidence" value="ECO:0007669"/>
    <property type="project" value="UniProtKB-UniRule"/>
</dbReference>
<dbReference type="GO" id="GO:0005829">
    <property type="term" value="C:cytosol"/>
    <property type="evidence" value="ECO:0007669"/>
    <property type="project" value="TreeGrafter"/>
</dbReference>
<dbReference type="Proteomes" id="UP000824083">
    <property type="component" value="Unassembled WGS sequence"/>
</dbReference>
<dbReference type="InterPro" id="IPR035926">
    <property type="entry name" value="NusB-like_sf"/>
</dbReference>
<dbReference type="Pfam" id="PF01029">
    <property type="entry name" value="NusB"/>
    <property type="match status" value="1"/>
</dbReference>
<gene>
    <name evidence="6 8" type="primary">nusB</name>
    <name evidence="8" type="ORF">IAC56_06330</name>
</gene>
<keyword evidence="5 6" id="KW-0804">Transcription</keyword>
<proteinExistence type="inferred from homology"/>
<feature type="domain" description="NusB/RsmB/TIM44" evidence="7">
    <location>
        <begin position="17"/>
        <end position="154"/>
    </location>
</feature>
<dbReference type="SUPFAM" id="SSF48013">
    <property type="entry name" value="NusB-like"/>
    <property type="match status" value="1"/>
</dbReference>
<dbReference type="HAMAP" id="MF_00073">
    <property type="entry name" value="NusB"/>
    <property type="match status" value="1"/>
</dbReference>
<evidence type="ECO:0000313" key="8">
    <source>
        <dbReference type="EMBL" id="HIU37872.1"/>
    </source>
</evidence>
<dbReference type="GO" id="GO:0006353">
    <property type="term" value="P:DNA-templated transcription termination"/>
    <property type="evidence" value="ECO:0007669"/>
    <property type="project" value="UniProtKB-UniRule"/>
</dbReference>